<reference evidence="1 2" key="1">
    <citation type="submission" date="2024-02" db="EMBL/GenBank/DDBJ databases">
        <title>De novo assembly and annotation of 12 fungi associated with fruit tree decline syndrome in Ontario, Canada.</title>
        <authorList>
            <person name="Sulman M."/>
            <person name="Ellouze W."/>
            <person name="Ilyukhin E."/>
        </authorList>
    </citation>
    <scope>NUCLEOTIDE SEQUENCE [LARGE SCALE GENOMIC DNA]</scope>
    <source>
        <strain evidence="1 2">M169</strain>
    </source>
</reference>
<name>A0ABR1NVP7_DIAER</name>
<evidence type="ECO:0000313" key="1">
    <source>
        <dbReference type="EMBL" id="KAK7716967.1"/>
    </source>
</evidence>
<sequence length="640" mass="69801">MAPKTAQKRELSAAELAMLDDIGAGRIDELPLEDTGRVPRNDAAMNSIESGRTGTDNRWNQAIAGGAFDDDDAAVVAGQRELANGQLAQRNSFEESEARHELAWLTRETALSSSAEQCATLGLHLSLRLCQIPARSALPVSFASPAFLDRIAEYPGTIYLVAGPATNEDQIILHIDEDRVGDVKRRTNEYVDYLSDADRLILQFKDNAGCITWFVVIFRQRDVMVAFVAALRNFVDRLKEPSPSPAATDMGSVLVDTSDVPVDPPRNTSASIIESSVLSNETAYDLTASGKSLAETTSRNTVARHLDTIRTISVAILEDIVSWAMHIVAFVRDSGPAELANADALPGIIRGAAAAVLMEKHAGFADLDSKQRVAYVDEVAAPQVFDRFKRRMLEDAAKKGPTKIEPTILPSIQKSPDVQETTPPKRLRPKYTIQKLLQLESTAVDPPEFLTELRYLPEMNPENRALIEQIIRQAHGLPGASLPLQTPQVSERATPRTFHMDSPRAGSKLDGHVSPARAQNVDTRNSDAVSVHAAPALPTHPPRVTVTAPVETPHPDEPLVSIHGEMNGLNSSRHNKNGVDLLGQSAGQFTGALSKNKSHLEDLMLIDRVEDFEVIRANDPEVAEIADRFARVHFDDGLPT</sequence>
<dbReference type="EMBL" id="JAKNSF020000095">
    <property type="protein sequence ID" value="KAK7716967.1"/>
    <property type="molecule type" value="Genomic_DNA"/>
</dbReference>
<protein>
    <submittedName>
        <fullName evidence="1">Uncharacterized protein</fullName>
    </submittedName>
</protein>
<gene>
    <name evidence="1" type="ORF">SLS63_010867</name>
</gene>
<comment type="caution">
    <text evidence="1">The sequence shown here is derived from an EMBL/GenBank/DDBJ whole genome shotgun (WGS) entry which is preliminary data.</text>
</comment>
<organism evidence="1 2">
    <name type="scientific">Diaporthe eres</name>
    <name type="common">Phomopsis oblonga</name>
    <dbReference type="NCBI Taxonomy" id="83184"/>
    <lineage>
        <taxon>Eukaryota</taxon>
        <taxon>Fungi</taxon>
        <taxon>Dikarya</taxon>
        <taxon>Ascomycota</taxon>
        <taxon>Pezizomycotina</taxon>
        <taxon>Sordariomycetes</taxon>
        <taxon>Sordariomycetidae</taxon>
        <taxon>Diaporthales</taxon>
        <taxon>Diaporthaceae</taxon>
        <taxon>Diaporthe</taxon>
        <taxon>Diaporthe eres species complex</taxon>
    </lineage>
</organism>
<accession>A0ABR1NVP7</accession>
<keyword evidence="2" id="KW-1185">Reference proteome</keyword>
<dbReference type="Proteomes" id="UP001430848">
    <property type="component" value="Unassembled WGS sequence"/>
</dbReference>
<proteinExistence type="predicted"/>
<evidence type="ECO:0000313" key="2">
    <source>
        <dbReference type="Proteomes" id="UP001430848"/>
    </source>
</evidence>